<keyword evidence="3" id="KW-1185">Reference proteome</keyword>
<sequence length="365" mass="38068">MEAALSDPDHLLRTRGITHTVDAFVLGCAFSRDGSLAAFATGEGELHLASSPASGGNWRVAAAHDGAILGLAPDIAGRGFLTGGDDNRLCRVDGDTLEASVLASGRRWVEHVASFSEDKPGSAKRPGSDGGKGLIASAVGKQVELRDAEGKLLRTLDHDSTVSGIAFDAKGKRIAASHYNGASIWFANSRSDTPRLLTWKGSHIGIAIHPDGEAVVTAMQENELHGWRLSDSHNMRMSGYPQKTQSFSFSRNGRWLATSGAEVVVLWPFFGGGPMGKPPVELAGAPNSMCTRVAFHPQHELVAAGFADGTVLMSDVATKRVLPVCGPGDGGGSSSVSALAFNPAGTLLAFGCENGRMAVVDLAAR</sequence>
<dbReference type="PANTHER" id="PTHR19879:SF9">
    <property type="entry name" value="TRANSCRIPTION INITIATION FACTOR TFIID SUBUNIT 5"/>
    <property type="match status" value="1"/>
</dbReference>
<evidence type="ECO:0000313" key="3">
    <source>
        <dbReference type="Proteomes" id="UP000500767"/>
    </source>
</evidence>
<dbReference type="Gene3D" id="2.130.10.10">
    <property type="entry name" value="YVTN repeat-like/Quinoprotein amine dehydrogenase"/>
    <property type="match status" value="3"/>
</dbReference>
<organism evidence="2 3">
    <name type="scientific">Lichenicola cladoniae</name>
    <dbReference type="NCBI Taxonomy" id="1484109"/>
    <lineage>
        <taxon>Bacteria</taxon>
        <taxon>Pseudomonadati</taxon>
        <taxon>Pseudomonadota</taxon>
        <taxon>Alphaproteobacteria</taxon>
        <taxon>Acetobacterales</taxon>
        <taxon>Acetobacteraceae</taxon>
        <taxon>Lichenicola</taxon>
    </lineage>
</organism>
<dbReference type="AlphaFoldDB" id="A0A6M8HT62"/>
<protein>
    <submittedName>
        <fullName evidence="2">WD40 repeat domain-containing protein</fullName>
    </submittedName>
</protein>
<proteinExistence type="predicted"/>
<evidence type="ECO:0000259" key="1">
    <source>
        <dbReference type="Pfam" id="PF12894"/>
    </source>
</evidence>
<dbReference type="Proteomes" id="UP000500767">
    <property type="component" value="Chromosome"/>
</dbReference>
<dbReference type="Pfam" id="PF00400">
    <property type="entry name" value="WD40"/>
    <property type="match status" value="1"/>
</dbReference>
<dbReference type="InterPro" id="IPR015943">
    <property type="entry name" value="WD40/YVTN_repeat-like_dom_sf"/>
</dbReference>
<dbReference type="RefSeq" id="WP_171833095.1">
    <property type="nucleotide sequence ID" value="NZ_CP053708.1"/>
</dbReference>
<dbReference type="InterPro" id="IPR001680">
    <property type="entry name" value="WD40_rpt"/>
</dbReference>
<feature type="domain" description="Anaphase-promoting complex subunit 4-like WD40" evidence="1">
    <location>
        <begin position="294"/>
        <end position="362"/>
    </location>
</feature>
<accession>A0A6M8HT62</accession>
<dbReference type="PANTHER" id="PTHR19879">
    <property type="entry name" value="TRANSCRIPTION INITIATION FACTOR TFIID"/>
    <property type="match status" value="1"/>
</dbReference>
<dbReference type="EMBL" id="CP053708">
    <property type="protein sequence ID" value="QKE91381.1"/>
    <property type="molecule type" value="Genomic_DNA"/>
</dbReference>
<name>A0A6M8HT62_9PROT</name>
<dbReference type="SUPFAM" id="SSF69322">
    <property type="entry name" value="Tricorn protease domain 2"/>
    <property type="match status" value="1"/>
</dbReference>
<gene>
    <name evidence="2" type="ORF">HN018_16205</name>
</gene>
<dbReference type="InterPro" id="IPR024977">
    <property type="entry name" value="Apc4-like_WD40_dom"/>
</dbReference>
<dbReference type="SMART" id="SM00320">
    <property type="entry name" value="WD40"/>
    <property type="match status" value="7"/>
</dbReference>
<reference evidence="2 3" key="1">
    <citation type="journal article" date="2014" name="World J. Microbiol. Biotechnol.">
        <title>Biodiversity and physiological characteristics of Antarctic and Arctic lichens-associated bacteria.</title>
        <authorList>
            <person name="Lee Y.M."/>
            <person name="Kim E.H."/>
            <person name="Lee H.K."/>
            <person name="Hong S.G."/>
        </authorList>
    </citation>
    <scope>NUCLEOTIDE SEQUENCE [LARGE SCALE GENOMIC DNA]</scope>
    <source>
        <strain evidence="2 3">PAMC 26569</strain>
    </source>
</reference>
<dbReference type="KEGG" id="lck:HN018_16205"/>
<evidence type="ECO:0000313" key="2">
    <source>
        <dbReference type="EMBL" id="QKE91381.1"/>
    </source>
</evidence>
<dbReference type="Pfam" id="PF12894">
    <property type="entry name" value="ANAPC4_WD40"/>
    <property type="match status" value="1"/>
</dbReference>